<evidence type="ECO:0000313" key="3">
    <source>
        <dbReference type="EMBL" id="VIP02358.1"/>
    </source>
</evidence>
<evidence type="ECO:0000313" key="4">
    <source>
        <dbReference type="Proteomes" id="UP000464378"/>
    </source>
</evidence>
<keyword evidence="4" id="KW-1185">Reference proteome</keyword>
<dbReference type="Gene3D" id="3.20.20.140">
    <property type="entry name" value="Metal-dependent hydrolases"/>
    <property type="match status" value="1"/>
</dbReference>
<dbReference type="Proteomes" id="UP000464378">
    <property type="component" value="Chromosome"/>
</dbReference>
<dbReference type="GO" id="GO:0016787">
    <property type="term" value="F:hydrolase activity"/>
    <property type="evidence" value="ECO:0007669"/>
    <property type="project" value="UniProtKB-KW"/>
</dbReference>
<gene>
    <name evidence="3" type="ORF">GMBLW1_16020</name>
</gene>
<reference evidence="3" key="1">
    <citation type="submission" date="2019-04" db="EMBL/GenBank/DDBJ databases">
        <authorList>
            <consortium name="Science for Life Laboratories"/>
        </authorList>
    </citation>
    <scope>NUCLEOTIDE SEQUENCE</scope>
    <source>
        <strain evidence="3">MBLW1</strain>
    </source>
</reference>
<dbReference type="PANTHER" id="PTHR43569">
    <property type="entry name" value="AMIDOHYDROLASE"/>
    <property type="match status" value="1"/>
</dbReference>
<proteinExistence type="inferred from homology"/>
<feature type="domain" description="Amidohydrolase-related" evidence="2">
    <location>
        <begin position="5"/>
        <end position="278"/>
    </location>
</feature>
<dbReference type="Pfam" id="PF04909">
    <property type="entry name" value="Amidohydro_2"/>
    <property type="match status" value="1"/>
</dbReference>
<comment type="similarity">
    <text evidence="1">Belongs to the metallo-dependent hydrolases superfamily.</text>
</comment>
<evidence type="ECO:0000259" key="2">
    <source>
        <dbReference type="Pfam" id="PF04909"/>
    </source>
</evidence>
<dbReference type="InterPro" id="IPR006680">
    <property type="entry name" value="Amidohydro-rel"/>
</dbReference>
<accession>A0A6C2YLA7</accession>
<dbReference type="SUPFAM" id="SSF51556">
    <property type="entry name" value="Metallo-dependent hydrolases"/>
    <property type="match status" value="1"/>
</dbReference>
<dbReference type="AlphaFoldDB" id="A0A6C2YLA7"/>
<keyword evidence="3" id="KW-0378">Hydrolase</keyword>
<dbReference type="InterPro" id="IPR052350">
    <property type="entry name" value="Metallo-dep_Lactonases"/>
</dbReference>
<dbReference type="EMBL" id="LR586016">
    <property type="protein sequence ID" value="VIP02358.1"/>
    <property type="molecule type" value="Genomic_DNA"/>
</dbReference>
<dbReference type="EMBL" id="LR593887">
    <property type="protein sequence ID" value="VTS01160.1"/>
    <property type="molecule type" value="Genomic_DNA"/>
</dbReference>
<dbReference type="RefSeq" id="WP_162657540.1">
    <property type="nucleotide sequence ID" value="NZ_LR593887.1"/>
</dbReference>
<dbReference type="PANTHER" id="PTHR43569:SF2">
    <property type="entry name" value="AMIDOHYDROLASE-RELATED DOMAIN-CONTAINING PROTEIN"/>
    <property type="match status" value="1"/>
</dbReference>
<protein>
    <recommendedName>
        <fullName evidence="2">Amidohydrolase-related domain-containing protein</fullName>
    </recommendedName>
</protein>
<name>A0A6C2YLA7_9BACT</name>
<evidence type="ECO:0000256" key="1">
    <source>
        <dbReference type="ARBA" id="ARBA00038310"/>
    </source>
</evidence>
<dbReference type="InParanoid" id="A0A6C2YLA7"/>
<dbReference type="InterPro" id="IPR032466">
    <property type="entry name" value="Metal_Hydrolase"/>
</dbReference>
<dbReference type="KEGG" id="tim:GMBLW1_16020"/>
<organism evidence="3">
    <name type="scientific">Tuwongella immobilis</name>
    <dbReference type="NCBI Taxonomy" id="692036"/>
    <lineage>
        <taxon>Bacteria</taxon>
        <taxon>Pseudomonadati</taxon>
        <taxon>Planctomycetota</taxon>
        <taxon>Planctomycetia</taxon>
        <taxon>Gemmatales</taxon>
        <taxon>Gemmataceae</taxon>
        <taxon>Tuwongella</taxon>
    </lineage>
</organism>
<sequence>MPSRIDSHQHFWDLETFSYPWLHAPALQPICRSFLPADLAPMLQQSGIEQSIFVQVQHTLDENRWVLKLVEANPFIAGVVGWVDLASPAVEEQLAEFTPHPKFVGIRHITQDEPDDDFIIRPDIRRGLAALEKHSVPFDLLFYVKHLKHTVALATEFPNLPMVIDHLSKPVIKAQSLADWEANFRAAAQFPNVYCKLSGMITEADWASWKPADLKPYIDIALEAFTPKRLMFGSDWPVCLLAGRYAQVVDALEANLAGLSADEREQIFCRTAREFYRLPE</sequence>